<evidence type="ECO:0000256" key="1">
    <source>
        <dbReference type="SAM" id="MobiDB-lite"/>
    </source>
</evidence>
<name>A0A9N9J3E1_9GLOM</name>
<comment type="caution">
    <text evidence="2">The sequence shown here is derived from an EMBL/GenBank/DDBJ whole genome shotgun (WGS) entry which is preliminary data.</text>
</comment>
<feature type="region of interest" description="Disordered" evidence="1">
    <location>
        <begin position="1"/>
        <end position="20"/>
    </location>
</feature>
<dbReference type="AlphaFoldDB" id="A0A9N9J3E1"/>
<protein>
    <submittedName>
        <fullName evidence="2">1081_t:CDS:1</fullName>
    </submittedName>
</protein>
<dbReference type="EMBL" id="CAJVPV010040606">
    <property type="protein sequence ID" value="CAG8760562.1"/>
    <property type="molecule type" value="Genomic_DNA"/>
</dbReference>
<evidence type="ECO:0000313" key="2">
    <source>
        <dbReference type="EMBL" id="CAG8760562.1"/>
    </source>
</evidence>
<evidence type="ECO:0000313" key="3">
    <source>
        <dbReference type="Proteomes" id="UP000789342"/>
    </source>
</evidence>
<feature type="non-terminal residue" evidence="2">
    <location>
        <position position="1"/>
    </location>
</feature>
<keyword evidence="3" id="KW-1185">Reference proteome</keyword>
<dbReference type="Proteomes" id="UP000789342">
    <property type="component" value="Unassembled WGS sequence"/>
</dbReference>
<sequence length="49" mass="6107">YFYRQDERKTKNSELEKKKQIDLLHNGNRRQGQSSSWCRQNRCTFMKRL</sequence>
<accession>A0A9N9J3E1</accession>
<gene>
    <name evidence="2" type="ORF">AMORRO_LOCUS15883</name>
</gene>
<reference evidence="2" key="1">
    <citation type="submission" date="2021-06" db="EMBL/GenBank/DDBJ databases">
        <authorList>
            <person name="Kallberg Y."/>
            <person name="Tangrot J."/>
            <person name="Rosling A."/>
        </authorList>
    </citation>
    <scope>NUCLEOTIDE SEQUENCE</scope>
    <source>
        <strain evidence="2">CL551</strain>
    </source>
</reference>
<organism evidence="2 3">
    <name type="scientific">Acaulospora morrowiae</name>
    <dbReference type="NCBI Taxonomy" id="94023"/>
    <lineage>
        <taxon>Eukaryota</taxon>
        <taxon>Fungi</taxon>
        <taxon>Fungi incertae sedis</taxon>
        <taxon>Mucoromycota</taxon>
        <taxon>Glomeromycotina</taxon>
        <taxon>Glomeromycetes</taxon>
        <taxon>Diversisporales</taxon>
        <taxon>Acaulosporaceae</taxon>
        <taxon>Acaulospora</taxon>
    </lineage>
</organism>
<proteinExistence type="predicted"/>